<feature type="transmembrane region" description="Helical" evidence="4">
    <location>
        <begin position="168"/>
        <end position="192"/>
    </location>
</feature>
<evidence type="ECO:0000256" key="1">
    <source>
        <dbReference type="ARBA" id="ARBA00004429"/>
    </source>
</evidence>
<feature type="compositionally biased region" description="Basic residues" evidence="3">
    <location>
        <begin position="838"/>
        <end position="854"/>
    </location>
</feature>
<dbReference type="AlphaFoldDB" id="A0A6G1H4K9"/>
<keyword evidence="4" id="KW-0472">Membrane</keyword>
<dbReference type="PANTHER" id="PTHR43702">
    <property type="entry name" value="L-FUCOSE-PROTON SYMPORTER"/>
    <property type="match status" value="1"/>
</dbReference>
<dbReference type="Gene3D" id="1.20.1250.20">
    <property type="entry name" value="MFS general substrate transporter like domains"/>
    <property type="match status" value="2"/>
</dbReference>
<evidence type="ECO:0000256" key="2">
    <source>
        <dbReference type="ARBA" id="ARBA00022475"/>
    </source>
</evidence>
<gene>
    <name evidence="6" type="ORF">K402DRAFT_329429</name>
</gene>
<feature type="transmembrane region" description="Helical" evidence="4">
    <location>
        <begin position="440"/>
        <end position="462"/>
    </location>
</feature>
<dbReference type="Pfam" id="PF20684">
    <property type="entry name" value="Fung_rhodopsin"/>
    <property type="match status" value="1"/>
</dbReference>
<evidence type="ECO:0000313" key="7">
    <source>
        <dbReference type="Proteomes" id="UP000800041"/>
    </source>
</evidence>
<dbReference type="InterPro" id="IPR049326">
    <property type="entry name" value="Rhodopsin_dom_fungi"/>
</dbReference>
<feature type="transmembrane region" description="Helical" evidence="4">
    <location>
        <begin position="469"/>
        <end position="486"/>
    </location>
</feature>
<feature type="transmembrane region" description="Helical" evidence="4">
    <location>
        <begin position="12"/>
        <end position="33"/>
    </location>
</feature>
<feature type="domain" description="Rhodopsin" evidence="5">
    <location>
        <begin position="29"/>
        <end position="288"/>
    </location>
</feature>
<dbReference type="GO" id="GO:0005886">
    <property type="term" value="C:plasma membrane"/>
    <property type="evidence" value="ECO:0007669"/>
    <property type="project" value="UniProtKB-SubCell"/>
</dbReference>
<feature type="transmembrane region" description="Helical" evidence="4">
    <location>
        <begin position="569"/>
        <end position="588"/>
    </location>
</feature>
<feature type="transmembrane region" description="Helical" evidence="4">
    <location>
        <begin position="400"/>
        <end position="420"/>
    </location>
</feature>
<dbReference type="InterPro" id="IPR050375">
    <property type="entry name" value="MFS_TsgA-like"/>
</dbReference>
<feature type="transmembrane region" description="Helical" evidence="4">
    <location>
        <begin position="687"/>
        <end position="706"/>
    </location>
</feature>
<sequence length="871" mass="95358">MAGLTDSRSDVVLVVVVILTALSTVFVALRMVSRCAIVRKVTLDDWFMILAWVLGVGLSISICYGTSVGLGKHEVTISVDDRSLLKKSEYAFSVFYNPVLMATKTSILIFFLRLSKAQKIFKWAVLLTIVVVNVAGLALTLLNVLQCIPVDAAFDTPIPDSAQCKNIVTLYLCSAPVNIITDLAILFLPMPILTAMRLPTKQKIILVITFGFGWLVVAVDVVRIAYLQDAFTSRISDVQNHVDSGNADSRNNTDFSWYASYSYMWTAIEVHVGMMCACVPALKPLVSRFMPHALRNKGDSNYGTGTSPFRHAASDEVPSPRADAVDFQTNALTGPTVETARGREDSIGIMDFLTTPDMSEMPPAARTSTYATTAASGPAFFDFVNVKQKKSMVYMTNKESFFSVAMVTVLFFLWGFAYGLLDVLNSHFQVIARMSAGQTIGIHSAYFGAYLIGPLTFGRLVLKHWGFKACYIVGLVIYACGTLIFWPSAVLTSFPAFLVSNFIVGLGLSTLELAANGFIALCGPQRYAETRLNLSQAVQAIGTVCSPLLAQKVLFGPVQDAPTLIDVQWTYLGIAFFTVLLSVLYFYVPLPEATDAELEDVTEQRSNGSNHAQIGPCKVIFITLAFGAFSQWCYVGGQEAVSTSFPEYLHLVDPTFNPTDFQAIGHTAFAVSRFIAAAACVWITPRYVLLVSYTGLIVFSTLAMNWRGTTPSVMIIMVYFFEGPIFSLIYAMCLRGMGRHTKTASTILTAAISGGAVFPPIMHAVLVQHNVEFSYCVVVASFAFGATLAIYFMLVPQAKRQVDPGKQDECKGPGLLPSTGVDNKRRESRVSFAEKAGRRLSWRPGVKGRNRRKSGNMTEHIEKRQGSDDLT</sequence>
<feature type="transmembrane region" description="Helical" evidence="4">
    <location>
        <begin position="746"/>
        <end position="766"/>
    </location>
</feature>
<feature type="transmembrane region" description="Helical" evidence="4">
    <location>
        <begin position="90"/>
        <end position="112"/>
    </location>
</feature>
<evidence type="ECO:0000313" key="6">
    <source>
        <dbReference type="EMBL" id="KAF1987898.1"/>
    </source>
</evidence>
<evidence type="ECO:0000256" key="4">
    <source>
        <dbReference type="SAM" id="Phobius"/>
    </source>
</evidence>
<feature type="transmembrane region" description="Helical" evidence="4">
    <location>
        <begin position="772"/>
        <end position="794"/>
    </location>
</feature>
<dbReference type="Pfam" id="PF07690">
    <property type="entry name" value="MFS_1"/>
    <property type="match status" value="1"/>
</dbReference>
<comment type="subcellular location">
    <subcellularLocation>
        <location evidence="1">Cell inner membrane</location>
        <topology evidence="1">Multi-pass membrane protein</topology>
    </subcellularLocation>
</comment>
<feature type="transmembrane region" description="Helical" evidence="4">
    <location>
        <begin position="204"/>
        <end position="226"/>
    </location>
</feature>
<protein>
    <submittedName>
        <fullName evidence="6">MFS general substrate transporter</fullName>
    </submittedName>
</protein>
<keyword evidence="4" id="KW-0812">Transmembrane</keyword>
<dbReference type="OrthoDB" id="546893at2759"/>
<evidence type="ECO:0000256" key="3">
    <source>
        <dbReference type="SAM" id="MobiDB-lite"/>
    </source>
</evidence>
<feature type="transmembrane region" description="Helical" evidence="4">
    <location>
        <begin position="45"/>
        <end position="70"/>
    </location>
</feature>
<dbReference type="GO" id="GO:0022857">
    <property type="term" value="F:transmembrane transporter activity"/>
    <property type="evidence" value="ECO:0007669"/>
    <property type="project" value="InterPro"/>
</dbReference>
<accession>A0A6G1H4K9</accession>
<feature type="transmembrane region" description="Helical" evidence="4">
    <location>
        <begin position="498"/>
        <end position="522"/>
    </location>
</feature>
<feature type="transmembrane region" description="Helical" evidence="4">
    <location>
        <begin position="663"/>
        <end position="682"/>
    </location>
</feature>
<dbReference type="InterPro" id="IPR011701">
    <property type="entry name" value="MFS"/>
</dbReference>
<name>A0A6G1H4K9_9PEZI</name>
<keyword evidence="4" id="KW-1133">Transmembrane helix</keyword>
<organism evidence="6 7">
    <name type="scientific">Aulographum hederae CBS 113979</name>
    <dbReference type="NCBI Taxonomy" id="1176131"/>
    <lineage>
        <taxon>Eukaryota</taxon>
        <taxon>Fungi</taxon>
        <taxon>Dikarya</taxon>
        <taxon>Ascomycota</taxon>
        <taxon>Pezizomycotina</taxon>
        <taxon>Dothideomycetes</taxon>
        <taxon>Pleosporomycetidae</taxon>
        <taxon>Aulographales</taxon>
        <taxon>Aulographaceae</taxon>
    </lineage>
</organism>
<reference evidence="6" key="1">
    <citation type="journal article" date="2020" name="Stud. Mycol.">
        <title>101 Dothideomycetes genomes: a test case for predicting lifestyles and emergence of pathogens.</title>
        <authorList>
            <person name="Haridas S."/>
            <person name="Albert R."/>
            <person name="Binder M."/>
            <person name="Bloem J."/>
            <person name="Labutti K."/>
            <person name="Salamov A."/>
            <person name="Andreopoulos B."/>
            <person name="Baker S."/>
            <person name="Barry K."/>
            <person name="Bills G."/>
            <person name="Bluhm B."/>
            <person name="Cannon C."/>
            <person name="Castanera R."/>
            <person name="Culley D."/>
            <person name="Daum C."/>
            <person name="Ezra D."/>
            <person name="Gonzalez J."/>
            <person name="Henrissat B."/>
            <person name="Kuo A."/>
            <person name="Liang C."/>
            <person name="Lipzen A."/>
            <person name="Lutzoni F."/>
            <person name="Magnuson J."/>
            <person name="Mondo S."/>
            <person name="Nolan M."/>
            <person name="Ohm R."/>
            <person name="Pangilinan J."/>
            <person name="Park H.-J."/>
            <person name="Ramirez L."/>
            <person name="Alfaro M."/>
            <person name="Sun H."/>
            <person name="Tritt A."/>
            <person name="Yoshinaga Y."/>
            <person name="Zwiers L.-H."/>
            <person name="Turgeon B."/>
            <person name="Goodwin S."/>
            <person name="Spatafora J."/>
            <person name="Crous P."/>
            <person name="Grigoriev I."/>
        </authorList>
    </citation>
    <scope>NUCLEOTIDE SEQUENCE</scope>
    <source>
        <strain evidence="6">CBS 113979</strain>
    </source>
</reference>
<feature type="region of interest" description="Disordered" evidence="3">
    <location>
        <begin position="803"/>
        <end position="871"/>
    </location>
</feature>
<proteinExistence type="predicted"/>
<dbReference type="PANTHER" id="PTHR43702:SF13">
    <property type="entry name" value="MONOSACCHARIDE TRANSPORTER, PUTATIVE (AFU_ORTHOLOGUE AFUA_4G06630)-RELATED"/>
    <property type="match status" value="1"/>
</dbReference>
<feature type="transmembrane region" description="Helical" evidence="4">
    <location>
        <begin position="712"/>
        <end position="734"/>
    </location>
</feature>
<feature type="transmembrane region" description="Helical" evidence="4">
    <location>
        <begin position="124"/>
        <end position="148"/>
    </location>
</feature>
<evidence type="ECO:0000259" key="5">
    <source>
        <dbReference type="Pfam" id="PF20684"/>
    </source>
</evidence>
<feature type="compositionally biased region" description="Basic and acidic residues" evidence="3">
    <location>
        <begin position="859"/>
        <end position="871"/>
    </location>
</feature>
<keyword evidence="7" id="KW-1185">Reference proteome</keyword>
<dbReference type="Proteomes" id="UP000800041">
    <property type="component" value="Unassembled WGS sequence"/>
</dbReference>
<dbReference type="InterPro" id="IPR036259">
    <property type="entry name" value="MFS_trans_sf"/>
</dbReference>
<dbReference type="SUPFAM" id="SSF103473">
    <property type="entry name" value="MFS general substrate transporter"/>
    <property type="match status" value="1"/>
</dbReference>
<dbReference type="EMBL" id="ML977150">
    <property type="protein sequence ID" value="KAF1987898.1"/>
    <property type="molecule type" value="Genomic_DNA"/>
</dbReference>
<keyword evidence="2" id="KW-1003">Cell membrane</keyword>